<protein>
    <submittedName>
        <fullName evidence="1">Uncharacterized protein</fullName>
    </submittedName>
</protein>
<keyword evidence="2" id="KW-1185">Reference proteome</keyword>
<gene>
    <name evidence="1" type="ORF">AKJ41_01715</name>
</gene>
<comment type="caution">
    <text evidence="1">The sequence shown here is derived from an EMBL/GenBank/DDBJ whole genome shotgun (WGS) entry which is preliminary data.</text>
</comment>
<sequence length="157" mass="18818">MSYPLFIVLSGTETNDFEKVKKFVHPFKPIDLEPFVRYTLGNVLRGLKNERNLGKLDREFLEKVSESAVDDNSNYIVPPFPSNEYILDYLHDVWHDSLENKLTRFYKQYSYFVHSYIHSWQIYPFSSVLEFKILKMEIKDFFNTINDLVEVYLKECH</sequence>
<accession>A0A133V4M0</accession>
<organism evidence="1 2">
    <name type="scientific">candidate division MSBL1 archaeon SCGC-AAA259O05</name>
    <dbReference type="NCBI Taxonomy" id="1698271"/>
    <lineage>
        <taxon>Archaea</taxon>
        <taxon>Methanobacteriati</taxon>
        <taxon>Methanobacteriota</taxon>
        <taxon>candidate division MSBL1</taxon>
    </lineage>
</organism>
<dbReference type="AlphaFoldDB" id="A0A133V4M0"/>
<dbReference type="Proteomes" id="UP000070344">
    <property type="component" value="Unassembled WGS sequence"/>
</dbReference>
<evidence type="ECO:0000313" key="1">
    <source>
        <dbReference type="EMBL" id="KXB01390.1"/>
    </source>
</evidence>
<dbReference type="EMBL" id="LHXV01000014">
    <property type="protein sequence ID" value="KXB01390.1"/>
    <property type="molecule type" value="Genomic_DNA"/>
</dbReference>
<evidence type="ECO:0000313" key="2">
    <source>
        <dbReference type="Proteomes" id="UP000070344"/>
    </source>
</evidence>
<name>A0A133V4M0_9EURY</name>
<reference evidence="1 2" key="1">
    <citation type="journal article" date="2016" name="Sci. Rep.">
        <title>Metabolic traits of an uncultured archaeal lineage -MSBL1- from brine pools of the Red Sea.</title>
        <authorList>
            <person name="Mwirichia R."/>
            <person name="Alam I."/>
            <person name="Rashid M."/>
            <person name="Vinu M."/>
            <person name="Ba-Alawi W."/>
            <person name="Anthony Kamau A."/>
            <person name="Kamanda Ngugi D."/>
            <person name="Goker M."/>
            <person name="Klenk H.P."/>
            <person name="Bajic V."/>
            <person name="Stingl U."/>
        </authorList>
    </citation>
    <scope>NUCLEOTIDE SEQUENCE [LARGE SCALE GENOMIC DNA]</scope>
    <source>
        <strain evidence="1">SCGC-AAA259O05</strain>
    </source>
</reference>
<proteinExistence type="predicted"/>